<dbReference type="GeneID" id="98062992"/>
<gene>
    <name evidence="1" type="ORF">B9O19_01601</name>
</gene>
<dbReference type="AlphaFoldDB" id="A0A2K9P545"/>
<dbReference type="Proteomes" id="UP000235589">
    <property type="component" value="Chromosome"/>
</dbReference>
<dbReference type="OrthoDB" id="1862603at2"/>
<name>A0A2K9P545_9FIRM</name>
<evidence type="ECO:0000313" key="2">
    <source>
        <dbReference type="Proteomes" id="UP000235589"/>
    </source>
</evidence>
<protein>
    <submittedName>
        <fullName evidence="1">Uncharacterized protein</fullName>
    </submittedName>
</protein>
<dbReference type="EMBL" id="CP020991">
    <property type="protein sequence ID" value="AUO19758.1"/>
    <property type="molecule type" value="Genomic_DNA"/>
</dbReference>
<reference evidence="1 2" key="1">
    <citation type="submission" date="2017-04" db="EMBL/GenBank/DDBJ databases">
        <title>Monoglobus pectinilyticus 14 draft genome.</title>
        <authorList>
            <person name="Kim C."/>
            <person name="Rosendale D.I."/>
            <person name="Kelly W.J."/>
            <person name="Tannock G.W."/>
            <person name="Patchett M.L."/>
            <person name="Jordens J.Z."/>
        </authorList>
    </citation>
    <scope>NUCLEOTIDE SEQUENCE [LARGE SCALE GENOMIC DNA]</scope>
    <source>
        <strain evidence="1 2">14</strain>
    </source>
</reference>
<evidence type="ECO:0000313" key="1">
    <source>
        <dbReference type="EMBL" id="AUO19758.1"/>
    </source>
</evidence>
<organism evidence="1 2">
    <name type="scientific">Monoglobus pectinilyticus</name>
    <dbReference type="NCBI Taxonomy" id="1981510"/>
    <lineage>
        <taxon>Bacteria</taxon>
        <taxon>Bacillati</taxon>
        <taxon>Bacillota</taxon>
        <taxon>Clostridia</taxon>
        <taxon>Monoglobales</taxon>
        <taxon>Monoglobaceae</taxon>
        <taxon>Monoglobus</taxon>
    </lineage>
</organism>
<dbReference type="RefSeq" id="WP_102365935.1">
    <property type="nucleotide sequence ID" value="NZ_CP020991.1"/>
</dbReference>
<sequence length="82" mass="9428">MANTKQTVTDELEQFYNEPVPVTLIKDNWKKKDDLTVTVNGTNYQIKRGVEVMVPRSVALAIERSNKQEIEAEKYIESLKEA</sequence>
<keyword evidence="2" id="KW-1185">Reference proteome</keyword>
<accession>A0A2K9P545</accession>
<proteinExistence type="predicted"/>
<dbReference type="KEGG" id="mpec:B9O19_01601"/>